<dbReference type="InterPro" id="IPR051531">
    <property type="entry name" value="N-acetyltransferase"/>
</dbReference>
<reference evidence="5 6" key="1">
    <citation type="submission" date="2021-01" db="EMBL/GenBank/DDBJ databases">
        <title>Whole genome shotgun sequence of Asanoa iriomotensis NBRC 100142.</title>
        <authorList>
            <person name="Komaki H."/>
            <person name="Tamura T."/>
        </authorList>
    </citation>
    <scope>NUCLEOTIDE SEQUENCE [LARGE SCALE GENOMIC DNA]</scope>
    <source>
        <strain evidence="5 6">NBRC 100142</strain>
    </source>
</reference>
<accession>A0ABQ4CGJ6</accession>
<proteinExistence type="inferred from homology"/>
<evidence type="ECO:0000256" key="3">
    <source>
        <dbReference type="ARBA" id="ARBA00038502"/>
    </source>
</evidence>
<name>A0ABQ4CGJ6_9ACTN</name>
<keyword evidence="6" id="KW-1185">Reference proteome</keyword>
<dbReference type="PROSITE" id="PS51186">
    <property type="entry name" value="GNAT"/>
    <property type="match status" value="1"/>
</dbReference>
<organism evidence="5 6">
    <name type="scientific">Asanoa iriomotensis</name>
    <dbReference type="NCBI Taxonomy" id="234613"/>
    <lineage>
        <taxon>Bacteria</taxon>
        <taxon>Bacillati</taxon>
        <taxon>Actinomycetota</taxon>
        <taxon>Actinomycetes</taxon>
        <taxon>Micromonosporales</taxon>
        <taxon>Micromonosporaceae</taxon>
        <taxon>Asanoa</taxon>
    </lineage>
</organism>
<gene>
    <name evidence="5" type="ORF">Air01nite_79860</name>
</gene>
<evidence type="ECO:0000256" key="1">
    <source>
        <dbReference type="ARBA" id="ARBA00022679"/>
    </source>
</evidence>
<evidence type="ECO:0000313" key="6">
    <source>
        <dbReference type="Proteomes" id="UP000624325"/>
    </source>
</evidence>
<keyword evidence="2" id="KW-0012">Acyltransferase</keyword>
<comment type="similarity">
    <text evidence="3">Belongs to the acetyltransferase family. RimJ subfamily.</text>
</comment>
<dbReference type="Pfam" id="PF13302">
    <property type="entry name" value="Acetyltransf_3"/>
    <property type="match status" value="1"/>
</dbReference>
<dbReference type="Proteomes" id="UP000624325">
    <property type="component" value="Unassembled WGS sequence"/>
</dbReference>
<comment type="caution">
    <text evidence="5">The sequence shown here is derived from an EMBL/GenBank/DDBJ whole genome shotgun (WGS) entry which is preliminary data.</text>
</comment>
<dbReference type="EMBL" id="BONC01000150">
    <property type="protein sequence ID" value="GIF61891.1"/>
    <property type="molecule type" value="Genomic_DNA"/>
</dbReference>
<feature type="domain" description="N-acetyltransferase" evidence="4">
    <location>
        <begin position="1"/>
        <end position="150"/>
    </location>
</feature>
<protein>
    <submittedName>
        <fullName evidence="5">N-acetyltransferase</fullName>
    </submittedName>
</protein>
<dbReference type="Gene3D" id="3.40.630.30">
    <property type="match status" value="1"/>
</dbReference>
<dbReference type="PANTHER" id="PTHR43792:SF8">
    <property type="entry name" value="[RIBOSOMAL PROTEIN US5]-ALANINE N-ACETYLTRANSFERASE"/>
    <property type="match status" value="1"/>
</dbReference>
<dbReference type="InterPro" id="IPR016181">
    <property type="entry name" value="Acyl_CoA_acyltransferase"/>
</dbReference>
<evidence type="ECO:0000256" key="2">
    <source>
        <dbReference type="ARBA" id="ARBA00023315"/>
    </source>
</evidence>
<dbReference type="PANTHER" id="PTHR43792">
    <property type="entry name" value="GNAT FAMILY, PUTATIVE (AFU_ORTHOLOGUE AFUA_3G00765)-RELATED-RELATED"/>
    <property type="match status" value="1"/>
</dbReference>
<evidence type="ECO:0000313" key="5">
    <source>
        <dbReference type="EMBL" id="GIF61891.1"/>
    </source>
</evidence>
<sequence length="160" mass="17621">MHAFASDPEVTRYTEWGPNTPADTEQFLQAAIQDAGTRPRTRFALAMVERADDALIGSVELCITSRARQQATTGYALAKRCWGRGLTTEAAAAMLRLGFDQLGLHKITATCDPENAGSTRVLTKIGMHREGHLRDHAFIRGAWQDRLLFAAIRPNTGPRT</sequence>
<evidence type="ECO:0000259" key="4">
    <source>
        <dbReference type="PROSITE" id="PS51186"/>
    </source>
</evidence>
<dbReference type="InterPro" id="IPR000182">
    <property type="entry name" value="GNAT_dom"/>
</dbReference>
<keyword evidence="1" id="KW-0808">Transferase</keyword>
<dbReference type="SUPFAM" id="SSF55729">
    <property type="entry name" value="Acyl-CoA N-acyltransferases (Nat)"/>
    <property type="match status" value="1"/>
</dbReference>